<sequence>MGTNGETSNPDQKKQECCIYKVHNGLRKANPGAYTPMLVSIGPYHKKDSNLMAMQDCKTQYKTTLLGQRDVKEDTCKSELKKLKLLVRARECYADLIKLEDEDFVEMMMLDGCFIIGFLREINPNDSYNPGIINVDWMKSQICRDLMLLENQLPYFVLDKLYKMTIRPDEQKRSSLWETVMLAFNFMLPKPRSLRFISDCQVSTDKIKHLLHLVHIFCRYPLGDEITANRVCEQTRQSEPGLPITPRRNLDQLRQPFLREQSTEITENGTGVQVLNRMGSVVELREAGVTFKKIGEVYNFVDLTKRDESHPDDVSLFEIEFKGCGLMTVPSFKIEGSTESLFRNLIAYEQHSSENNQKYFTDFTTLMDQLINSGKDVEFLRRNGIIVNLLGDDKTVSDLFNTLNEGVIESHESNYAYSRLRQKVNIHCAKKVNTFRALLMRDYLSTPCVAASTFAAILLLALAIIQTVLAFITLFE</sequence>
<dbReference type="EMBL" id="JBBPBK010000007">
    <property type="protein sequence ID" value="KAK9281464.1"/>
    <property type="molecule type" value="Genomic_DNA"/>
</dbReference>
<dbReference type="Proteomes" id="UP001415857">
    <property type="component" value="Unassembled WGS sequence"/>
</dbReference>
<dbReference type="InterPro" id="IPR004158">
    <property type="entry name" value="DUF247_pln"/>
</dbReference>
<keyword evidence="1" id="KW-0812">Transmembrane</keyword>
<feature type="transmembrane region" description="Helical" evidence="1">
    <location>
        <begin position="454"/>
        <end position="475"/>
    </location>
</feature>
<keyword evidence="3" id="KW-1185">Reference proteome</keyword>
<comment type="caution">
    <text evidence="2">The sequence shown here is derived from an EMBL/GenBank/DDBJ whole genome shotgun (WGS) entry which is preliminary data.</text>
</comment>
<keyword evidence="1" id="KW-1133">Transmembrane helix</keyword>
<evidence type="ECO:0000256" key="1">
    <source>
        <dbReference type="SAM" id="Phobius"/>
    </source>
</evidence>
<evidence type="ECO:0000313" key="2">
    <source>
        <dbReference type="EMBL" id="KAK9281464.1"/>
    </source>
</evidence>
<name>A0AAP0RSS2_LIQFO</name>
<protein>
    <submittedName>
        <fullName evidence="2">Uncharacterized protein</fullName>
    </submittedName>
</protein>
<accession>A0AAP0RSS2</accession>
<proteinExistence type="predicted"/>
<reference evidence="2 3" key="1">
    <citation type="journal article" date="2024" name="Plant J.">
        <title>Genome sequences and population genomics reveal climatic adaptation and genomic divergence between two closely related sweetgum species.</title>
        <authorList>
            <person name="Xu W.Q."/>
            <person name="Ren C.Q."/>
            <person name="Zhang X.Y."/>
            <person name="Comes H.P."/>
            <person name="Liu X.H."/>
            <person name="Li Y.G."/>
            <person name="Kettle C.J."/>
            <person name="Jalonen R."/>
            <person name="Gaisberger H."/>
            <person name="Ma Y.Z."/>
            <person name="Qiu Y.X."/>
        </authorList>
    </citation>
    <scope>NUCLEOTIDE SEQUENCE [LARGE SCALE GENOMIC DNA]</scope>
    <source>
        <strain evidence="2">Hangzhou</strain>
    </source>
</reference>
<dbReference type="PANTHER" id="PTHR31170">
    <property type="entry name" value="BNAC04G53230D PROTEIN"/>
    <property type="match status" value="1"/>
</dbReference>
<keyword evidence="1" id="KW-0472">Membrane</keyword>
<gene>
    <name evidence="2" type="ORF">L1049_004367</name>
</gene>
<evidence type="ECO:0000313" key="3">
    <source>
        <dbReference type="Proteomes" id="UP001415857"/>
    </source>
</evidence>
<organism evidence="2 3">
    <name type="scientific">Liquidambar formosana</name>
    <name type="common">Formosan gum</name>
    <dbReference type="NCBI Taxonomy" id="63359"/>
    <lineage>
        <taxon>Eukaryota</taxon>
        <taxon>Viridiplantae</taxon>
        <taxon>Streptophyta</taxon>
        <taxon>Embryophyta</taxon>
        <taxon>Tracheophyta</taxon>
        <taxon>Spermatophyta</taxon>
        <taxon>Magnoliopsida</taxon>
        <taxon>eudicotyledons</taxon>
        <taxon>Gunneridae</taxon>
        <taxon>Pentapetalae</taxon>
        <taxon>Saxifragales</taxon>
        <taxon>Altingiaceae</taxon>
        <taxon>Liquidambar</taxon>
    </lineage>
</organism>
<dbReference type="Pfam" id="PF03140">
    <property type="entry name" value="DUF247"/>
    <property type="match status" value="1"/>
</dbReference>
<dbReference type="AlphaFoldDB" id="A0AAP0RSS2"/>
<dbReference type="PANTHER" id="PTHR31170:SF17">
    <property type="match status" value="1"/>
</dbReference>